<dbReference type="RefSeq" id="WP_353634602.1">
    <property type="nucleotide sequence ID" value="NZ_CP159204.1"/>
</dbReference>
<evidence type="ECO:0000256" key="1">
    <source>
        <dbReference type="SAM" id="MobiDB-lite"/>
    </source>
</evidence>
<gene>
    <name evidence="2" type="ORF">ABSL23_02285</name>
</gene>
<protein>
    <submittedName>
        <fullName evidence="2">Uncharacterized protein</fullName>
    </submittedName>
</protein>
<accession>A0AAU8CE27</accession>
<name>A0AAU8CE27_9EURY</name>
<dbReference type="AlphaFoldDB" id="A0AAU8CE27"/>
<evidence type="ECO:0000313" key="2">
    <source>
        <dbReference type="EMBL" id="XCF16857.1"/>
    </source>
</evidence>
<feature type="compositionally biased region" description="Low complexity" evidence="1">
    <location>
        <begin position="13"/>
        <end position="29"/>
    </location>
</feature>
<reference evidence="2" key="1">
    <citation type="submission" date="2024-06" db="EMBL/GenBank/DDBJ databases">
        <title>Genome Sequence of an extremely halophilic archaeon isolated from Permian era halite, Salado Formation, Carlsbad, New Mexico: Halobacterium sp. strain NMX12-1.</title>
        <authorList>
            <person name="Sotoa L."/>
            <person name="DasSarma P."/>
            <person name="Anton B.P."/>
            <person name="Vincze T."/>
            <person name="Verma I."/>
            <person name="Eralp B."/>
            <person name="Powers D.W."/>
            <person name="Dozier B.L."/>
            <person name="Roberts R.J."/>
            <person name="DasSarma S."/>
        </authorList>
    </citation>
    <scope>NUCLEOTIDE SEQUENCE</scope>
    <source>
        <strain evidence="2">NMX12-1</strain>
    </source>
</reference>
<dbReference type="GeneID" id="91107940"/>
<sequence>MNSNLWDEHETTSDSTDATASATASTTDAGGEQSPVAAAVDASSWSREDIELALQVVQVVLLAVWVVHTYNHE</sequence>
<organism evidence="2">
    <name type="scientific">Halobacterium sp. NMX12-1</name>
    <dbReference type="NCBI Taxonomy" id="3166650"/>
    <lineage>
        <taxon>Archaea</taxon>
        <taxon>Methanobacteriati</taxon>
        <taxon>Methanobacteriota</taxon>
        <taxon>Stenosarchaea group</taxon>
        <taxon>Halobacteria</taxon>
        <taxon>Halobacteriales</taxon>
        <taxon>Halobacteriaceae</taxon>
        <taxon>Halobacterium</taxon>
    </lineage>
</organism>
<proteinExistence type="predicted"/>
<dbReference type="KEGG" id="hanx:ABSL23_02285"/>
<feature type="compositionally biased region" description="Basic and acidic residues" evidence="1">
    <location>
        <begin position="1"/>
        <end position="12"/>
    </location>
</feature>
<feature type="region of interest" description="Disordered" evidence="1">
    <location>
        <begin position="1"/>
        <end position="42"/>
    </location>
</feature>
<dbReference type="EMBL" id="CP159204">
    <property type="protein sequence ID" value="XCF16857.1"/>
    <property type="molecule type" value="Genomic_DNA"/>
</dbReference>